<protein>
    <submittedName>
        <fullName evidence="2">Unnamed protein product</fullName>
    </submittedName>
</protein>
<dbReference type="AlphaFoldDB" id="A0A9W6XIS7"/>
<sequence length="125" mass="12988">MPEEDPRPDGSKPSVWRALARSTLMTWGPVVSPTSVSGGGLSETDPDDLGEGWVSEFGDTSFDPGGCHTTSSSSLSSLELRPSFRAGGAELTLGAAEPPPDGVPLAAFAEEAATIVLRVVWEIAF</sequence>
<name>A0A9W6XIS7_9STRA</name>
<evidence type="ECO:0000256" key="1">
    <source>
        <dbReference type="SAM" id="MobiDB-lite"/>
    </source>
</evidence>
<comment type="caution">
    <text evidence="2">The sequence shown here is derived from an EMBL/GenBank/DDBJ whole genome shotgun (WGS) entry which is preliminary data.</text>
</comment>
<dbReference type="EMBL" id="BSXT01001154">
    <property type="protein sequence ID" value="GMF39312.1"/>
    <property type="molecule type" value="Genomic_DNA"/>
</dbReference>
<accession>A0A9W6XIS7</accession>
<dbReference type="Proteomes" id="UP001165121">
    <property type="component" value="Unassembled WGS sequence"/>
</dbReference>
<evidence type="ECO:0000313" key="2">
    <source>
        <dbReference type="EMBL" id="GMF39312.1"/>
    </source>
</evidence>
<evidence type="ECO:0000313" key="3">
    <source>
        <dbReference type="Proteomes" id="UP001165121"/>
    </source>
</evidence>
<gene>
    <name evidence="2" type="ORF">Pfra01_001164400</name>
</gene>
<organism evidence="2 3">
    <name type="scientific">Phytophthora fragariaefolia</name>
    <dbReference type="NCBI Taxonomy" id="1490495"/>
    <lineage>
        <taxon>Eukaryota</taxon>
        <taxon>Sar</taxon>
        <taxon>Stramenopiles</taxon>
        <taxon>Oomycota</taxon>
        <taxon>Peronosporomycetes</taxon>
        <taxon>Peronosporales</taxon>
        <taxon>Peronosporaceae</taxon>
        <taxon>Phytophthora</taxon>
    </lineage>
</organism>
<reference evidence="2" key="1">
    <citation type="submission" date="2023-04" db="EMBL/GenBank/DDBJ databases">
        <title>Phytophthora fragariaefolia NBRC 109709.</title>
        <authorList>
            <person name="Ichikawa N."/>
            <person name="Sato H."/>
            <person name="Tonouchi N."/>
        </authorList>
    </citation>
    <scope>NUCLEOTIDE SEQUENCE</scope>
    <source>
        <strain evidence="2">NBRC 109709</strain>
    </source>
</reference>
<feature type="region of interest" description="Disordered" evidence="1">
    <location>
        <begin position="29"/>
        <end position="74"/>
    </location>
</feature>
<keyword evidence="3" id="KW-1185">Reference proteome</keyword>
<proteinExistence type="predicted"/>